<proteinExistence type="inferred from homology"/>
<gene>
    <name evidence="10" type="ORF">RJ641_034540</name>
</gene>
<keyword evidence="2 7" id="KW-0493">Microtubule</keyword>
<dbReference type="SMART" id="SM00129">
    <property type="entry name" value="KISc"/>
    <property type="match status" value="1"/>
</dbReference>
<dbReference type="PANTHER" id="PTHR47972:SF46">
    <property type="entry name" value="KINESIN-LIKE PROTEIN"/>
    <property type="match status" value="1"/>
</dbReference>
<dbReference type="InterPro" id="IPR027417">
    <property type="entry name" value="P-loop_NTPase"/>
</dbReference>
<dbReference type="InterPro" id="IPR027640">
    <property type="entry name" value="Kinesin-like_fam"/>
</dbReference>
<dbReference type="GO" id="GO:0007018">
    <property type="term" value="P:microtubule-based movement"/>
    <property type="evidence" value="ECO:0007669"/>
    <property type="project" value="InterPro"/>
</dbReference>
<dbReference type="GO" id="GO:0005874">
    <property type="term" value="C:microtubule"/>
    <property type="evidence" value="ECO:0007669"/>
    <property type="project" value="UniProtKB-KW"/>
</dbReference>
<dbReference type="GO" id="GO:0005524">
    <property type="term" value="F:ATP binding"/>
    <property type="evidence" value="ECO:0007669"/>
    <property type="project" value="UniProtKB-UniRule"/>
</dbReference>
<dbReference type="SUPFAM" id="SSF52540">
    <property type="entry name" value="P-loop containing nucleoside triphosphate hydrolases"/>
    <property type="match status" value="1"/>
</dbReference>
<organism evidence="10 11">
    <name type="scientific">Dillenia turbinata</name>
    <dbReference type="NCBI Taxonomy" id="194707"/>
    <lineage>
        <taxon>Eukaryota</taxon>
        <taxon>Viridiplantae</taxon>
        <taxon>Streptophyta</taxon>
        <taxon>Embryophyta</taxon>
        <taxon>Tracheophyta</taxon>
        <taxon>Spermatophyta</taxon>
        <taxon>Magnoliopsida</taxon>
        <taxon>eudicotyledons</taxon>
        <taxon>Gunneridae</taxon>
        <taxon>Pentapetalae</taxon>
        <taxon>Dilleniales</taxon>
        <taxon>Dilleniaceae</taxon>
        <taxon>Dillenia</taxon>
    </lineage>
</organism>
<evidence type="ECO:0000256" key="6">
    <source>
        <dbReference type="PROSITE-ProRule" id="PRU00283"/>
    </source>
</evidence>
<evidence type="ECO:0000256" key="3">
    <source>
        <dbReference type="ARBA" id="ARBA00022741"/>
    </source>
</evidence>
<dbReference type="AlphaFoldDB" id="A0AAN8VHW7"/>
<dbReference type="FunFam" id="3.40.850.10:FF:000048">
    <property type="entry name" value="Kinesin-like protein"/>
    <property type="match status" value="1"/>
</dbReference>
<dbReference type="CDD" id="cd01366">
    <property type="entry name" value="KISc_C_terminal"/>
    <property type="match status" value="1"/>
</dbReference>
<protein>
    <recommendedName>
        <fullName evidence="7">Kinesin-like protein</fullName>
    </recommendedName>
</protein>
<keyword evidence="11" id="KW-1185">Reference proteome</keyword>
<dbReference type="Pfam" id="PF00225">
    <property type="entry name" value="Kinesin"/>
    <property type="match status" value="1"/>
</dbReference>
<feature type="coiled-coil region" evidence="8">
    <location>
        <begin position="136"/>
        <end position="195"/>
    </location>
</feature>
<sequence length="802" mass="90571">MKKKRLKEFIEKDLKKCVEETLIDKKRKIVVGVNNKMVGDTNSNRSRHAFSVINGGEGGGGQDLVQVGGPGSVAGSDCSIIEFTKEDVEALLNERIKTKNKFNIKEKCDQMMEYIRRLRLCVKWFQELEGSYLIEQDKLRNLLDSAERRCSELELLMKAKEEELNAIIMELRKTYNALQEKYTREESEKKAAMDTYIREKEARVAAERLQASFSEELGKAQREQSSANQKITSLNDMYKRLQEYNTSLQQYNSKLQTELATANETLKRVEKEKAVIVESLSTLRGQHSSLQEQLTSSKAAQEEATKQKEALTIEVGNLRSDLIQVRDDRDRQLSQLQFLITEAEKYKESTGKTSAEVHNLTVKSTELEARCLYQSEHIRTLQDQLTVTEKKLQLSDSTSLETKTEFEQQKKLISELQLRLAEAEFKIVEGETLRKKLHNTILELKGNIRVFCRVRPLLPDDGPGTDTKAISYPTSTEALGRGVELMQNGQKHSFTFDMVFMPDASQQDVFVEISQLVQSALDGYKVCIFAYGQTGSGKTYTMMGRPGDPEQKGLIPRSLEQIFQTRQSLLAQGWKYEMQVSMLEIYNETIRDLLSTNRPNPEMSNGKQYAIKHDANGNTHVSDLTIVDVCSTKEVSFLLNQASQSRSVGKTQMNEQSSRSHLVFTLRISGVNESTEQQVQGVLNLIDLAGSERLSKSGSTGDRLKETQAINKSLSSLSDVIFALAKKEDHVPFRNSKLTYLLQPCLGGDSKTLMFVNISPDPSSTGESLCSLRFAARVNACEIGIPRRQTSLRSFESRLSYG</sequence>
<dbReference type="PANTHER" id="PTHR47972">
    <property type="entry name" value="KINESIN-LIKE PROTEIN KLP-3"/>
    <property type="match status" value="1"/>
</dbReference>
<name>A0AAN8VHW7_9MAGN</name>
<dbReference type="Gene3D" id="3.40.850.10">
    <property type="entry name" value="Kinesin motor domain"/>
    <property type="match status" value="1"/>
</dbReference>
<keyword evidence="8" id="KW-0175">Coiled coil</keyword>
<keyword evidence="3 6" id="KW-0547">Nucleotide-binding</keyword>
<dbReference type="InterPro" id="IPR019821">
    <property type="entry name" value="Kinesin_motor_CS"/>
</dbReference>
<dbReference type="InterPro" id="IPR001752">
    <property type="entry name" value="Kinesin_motor_dom"/>
</dbReference>
<comment type="similarity">
    <text evidence="1">Belongs to the TRAFAC class myosin-kinesin ATPase superfamily. Kinesin family. KIN-14 subfamily.</text>
</comment>
<evidence type="ECO:0000256" key="5">
    <source>
        <dbReference type="ARBA" id="ARBA00023175"/>
    </source>
</evidence>
<evidence type="ECO:0000256" key="1">
    <source>
        <dbReference type="ARBA" id="ARBA00010899"/>
    </source>
</evidence>
<evidence type="ECO:0000313" key="11">
    <source>
        <dbReference type="Proteomes" id="UP001370490"/>
    </source>
</evidence>
<dbReference type="Proteomes" id="UP001370490">
    <property type="component" value="Unassembled WGS sequence"/>
</dbReference>
<feature type="binding site" evidence="6">
    <location>
        <begin position="532"/>
        <end position="539"/>
    </location>
    <ligand>
        <name>ATP</name>
        <dbReference type="ChEBI" id="CHEBI:30616"/>
    </ligand>
</feature>
<dbReference type="PRINTS" id="PR00380">
    <property type="entry name" value="KINESINHEAVY"/>
</dbReference>
<evidence type="ECO:0000256" key="8">
    <source>
        <dbReference type="SAM" id="Coils"/>
    </source>
</evidence>
<evidence type="ECO:0000259" key="9">
    <source>
        <dbReference type="PROSITE" id="PS50067"/>
    </source>
</evidence>
<feature type="domain" description="Kinesin motor" evidence="9">
    <location>
        <begin position="447"/>
        <end position="781"/>
    </location>
</feature>
<evidence type="ECO:0000313" key="10">
    <source>
        <dbReference type="EMBL" id="KAK6934385.1"/>
    </source>
</evidence>
<evidence type="ECO:0000256" key="2">
    <source>
        <dbReference type="ARBA" id="ARBA00022701"/>
    </source>
</evidence>
<comment type="caution">
    <text evidence="10">The sequence shown here is derived from an EMBL/GenBank/DDBJ whole genome shotgun (WGS) entry which is preliminary data.</text>
</comment>
<dbReference type="GO" id="GO:0003777">
    <property type="term" value="F:microtubule motor activity"/>
    <property type="evidence" value="ECO:0007669"/>
    <property type="project" value="InterPro"/>
</dbReference>
<keyword evidence="4 6" id="KW-0067">ATP-binding</keyword>
<accession>A0AAN8VHW7</accession>
<keyword evidence="5 6" id="KW-0505">Motor protein</keyword>
<dbReference type="PROSITE" id="PS00411">
    <property type="entry name" value="KINESIN_MOTOR_1"/>
    <property type="match status" value="1"/>
</dbReference>
<evidence type="ECO:0000256" key="4">
    <source>
        <dbReference type="ARBA" id="ARBA00022840"/>
    </source>
</evidence>
<dbReference type="GO" id="GO:0008017">
    <property type="term" value="F:microtubule binding"/>
    <property type="evidence" value="ECO:0007669"/>
    <property type="project" value="InterPro"/>
</dbReference>
<dbReference type="InterPro" id="IPR036961">
    <property type="entry name" value="Kinesin_motor_dom_sf"/>
</dbReference>
<reference evidence="10 11" key="1">
    <citation type="submission" date="2023-12" db="EMBL/GenBank/DDBJ databases">
        <title>A high-quality genome assembly for Dillenia turbinata (Dilleniales).</title>
        <authorList>
            <person name="Chanderbali A."/>
        </authorList>
    </citation>
    <scope>NUCLEOTIDE SEQUENCE [LARGE SCALE GENOMIC DNA]</scope>
    <source>
        <strain evidence="10">LSX21</strain>
        <tissue evidence="10">Leaf</tissue>
    </source>
</reference>
<dbReference type="EMBL" id="JBAMMX010000008">
    <property type="protein sequence ID" value="KAK6934385.1"/>
    <property type="molecule type" value="Genomic_DNA"/>
</dbReference>
<feature type="coiled-coil region" evidence="8">
    <location>
        <begin position="234"/>
        <end position="272"/>
    </location>
</feature>
<dbReference type="PROSITE" id="PS50067">
    <property type="entry name" value="KINESIN_MOTOR_2"/>
    <property type="match status" value="1"/>
</dbReference>
<evidence type="ECO:0000256" key="7">
    <source>
        <dbReference type="RuleBase" id="RU000394"/>
    </source>
</evidence>